<dbReference type="GO" id="GO:0005829">
    <property type="term" value="C:cytosol"/>
    <property type="evidence" value="ECO:0007669"/>
    <property type="project" value="TreeGrafter"/>
</dbReference>
<dbReference type="InterPro" id="IPR001789">
    <property type="entry name" value="Sig_transdc_resp-reg_receiver"/>
</dbReference>
<dbReference type="STRING" id="1122934.SAMN02745691_02243"/>
<dbReference type="AlphaFoldDB" id="A0A1M6KPU6"/>
<evidence type="ECO:0000256" key="1">
    <source>
        <dbReference type="ARBA" id="ARBA00018672"/>
    </source>
</evidence>
<feature type="domain" description="Response regulatory" evidence="8">
    <location>
        <begin position="3"/>
        <end position="116"/>
    </location>
</feature>
<dbReference type="GO" id="GO:0000156">
    <property type="term" value="F:phosphorelay response regulator activity"/>
    <property type="evidence" value="ECO:0007669"/>
    <property type="project" value="TreeGrafter"/>
</dbReference>
<evidence type="ECO:0000259" key="9">
    <source>
        <dbReference type="PROSITE" id="PS51755"/>
    </source>
</evidence>
<comment type="function">
    <text evidence="5">May play the central regulatory role in sporulation. It may be an element of the effector pathway responsible for the activation of sporulation genes in response to nutritional stress. Spo0A may act in concert with spo0H (a sigma factor) to control the expression of some genes that are critical to the sporulation process.</text>
</comment>
<keyword evidence="3 7" id="KW-0238">DNA-binding</keyword>
<evidence type="ECO:0000259" key="8">
    <source>
        <dbReference type="PROSITE" id="PS50110"/>
    </source>
</evidence>
<dbReference type="InterPro" id="IPR039420">
    <property type="entry name" value="WalR-like"/>
</dbReference>
<dbReference type="Gene3D" id="3.40.50.2300">
    <property type="match status" value="1"/>
</dbReference>
<dbReference type="CDD" id="cd17574">
    <property type="entry name" value="REC_OmpR"/>
    <property type="match status" value="1"/>
</dbReference>
<feature type="domain" description="OmpR/PhoB-type" evidence="9">
    <location>
        <begin position="127"/>
        <end position="226"/>
    </location>
</feature>
<evidence type="ECO:0000256" key="6">
    <source>
        <dbReference type="PROSITE-ProRule" id="PRU00169"/>
    </source>
</evidence>
<dbReference type="Pfam" id="PF00486">
    <property type="entry name" value="Trans_reg_C"/>
    <property type="match status" value="1"/>
</dbReference>
<name>A0A1M6KPU6_9FIRM</name>
<sequence length="237" mass="26984">MISILLVEDDNALAMELASFLKENNYSVDWAENGKAATHLIGSNHYDLCLLDIGLPDCSGFELCKTFRAWFHNPIIMLTACDSEDNIVNGLEVGADDYVTKPCSLRILHSRITSQLRRKKWDDRQELKSLLSGELLIDILHRTISCNGEVLSISNTEYELCVVLAKSDGQIMPRELLLDRIWDVRGQFIDDNTLSVHVSRLRKKLGLYCDKSYIETIKGIGYRWNFMVVGKCHENTI</sequence>
<evidence type="ECO:0000256" key="2">
    <source>
        <dbReference type="ARBA" id="ARBA00023015"/>
    </source>
</evidence>
<dbReference type="SUPFAM" id="SSF52172">
    <property type="entry name" value="CheY-like"/>
    <property type="match status" value="1"/>
</dbReference>
<feature type="DNA-binding region" description="OmpR/PhoB-type" evidence="7">
    <location>
        <begin position="127"/>
        <end position="226"/>
    </location>
</feature>
<keyword evidence="11" id="KW-1185">Reference proteome</keyword>
<dbReference type="OrthoDB" id="9803564at2"/>
<dbReference type="Gene3D" id="1.10.10.10">
    <property type="entry name" value="Winged helix-like DNA-binding domain superfamily/Winged helix DNA-binding domain"/>
    <property type="match status" value="1"/>
</dbReference>
<dbReference type="Proteomes" id="UP000184342">
    <property type="component" value="Unassembled WGS sequence"/>
</dbReference>
<keyword evidence="4" id="KW-0804">Transcription</keyword>
<dbReference type="InterPro" id="IPR011006">
    <property type="entry name" value="CheY-like_superfamily"/>
</dbReference>
<dbReference type="PANTHER" id="PTHR48111">
    <property type="entry name" value="REGULATOR OF RPOS"/>
    <property type="match status" value="1"/>
</dbReference>
<dbReference type="PROSITE" id="PS50110">
    <property type="entry name" value="RESPONSE_REGULATORY"/>
    <property type="match status" value="1"/>
</dbReference>
<evidence type="ECO:0000256" key="7">
    <source>
        <dbReference type="PROSITE-ProRule" id="PRU01091"/>
    </source>
</evidence>
<dbReference type="GO" id="GO:0006355">
    <property type="term" value="P:regulation of DNA-templated transcription"/>
    <property type="evidence" value="ECO:0007669"/>
    <property type="project" value="InterPro"/>
</dbReference>
<dbReference type="InterPro" id="IPR036388">
    <property type="entry name" value="WH-like_DNA-bd_sf"/>
</dbReference>
<dbReference type="GO" id="GO:0000976">
    <property type="term" value="F:transcription cis-regulatory region binding"/>
    <property type="evidence" value="ECO:0007669"/>
    <property type="project" value="TreeGrafter"/>
</dbReference>
<dbReference type="SMART" id="SM00862">
    <property type="entry name" value="Trans_reg_C"/>
    <property type="match status" value="1"/>
</dbReference>
<dbReference type="RefSeq" id="WP_073994493.1">
    <property type="nucleotide sequence ID" value="NZ_FQYT01000028.1"/>
</dbReference>
<keyword evidence="2" id="KW-0805">Transcription regulation</keyword>
<proteinExistence type="predicted"/>
<keyword evidence="6" id="KW-0597">Phosphoprotein</keyword>
<dbReference type="EMBL" id="FQYT01000028">
    <property type="protein sequence ID" value="SHJ60922.1"/>
    <property type="molecule type" value="Genomic_DNA"/>
</dbReference>
<dbReference type="SMART" id="SM00448">
    <property type="entry name" value="REC"/>
    <property type="match status" value="1"/>
</dbReference>
<dbReference type="InterPro" id="IPR001867">
    <property type="entry name" value="OmpR/PhoB-type_DNA-bd"/>
</dbReference>
<dbReference type="CDD" id="cd00383">
    <property type="entry name" value="trans_reg_C"/>
    <property type="match status" value="1"/>
</dbReference>
<dbReference type="PROSITE" id="PS51755">
    <property type="entry name" value="OMPR_PHOB"/>
    <property type="match status" value="1"/>
</dbReference>
<accession>A0A1M6KPU6</accession>
<dbReference type="GO" id="GO:0032993">
    <property type="term" value="C:protein-DNA complex"/>
    <property type="evidence" value="ECO:0007669"/>
    <property type="project" value="TreeGrafter"/>
</dbReference>
<dbReference type="PANTHER" id="PTHR48111:SF73">
    <property type="entry name" value="ALKALINE PHOSPHATASE SYNTHESIS TRANSCRIPTIONAL REGULATORY PROTEIN PHOP"/>
    <property type="match status" value="1"/>
</dbReference>
<evidence type="ECO:0000313" key="11">
    <source>
        <dbReference type="Proteomes" id="UP000184342"/>
    </source>
</evidence>
<reference evidence="10 11" key="1">
    <citation type="submission" date="2016-11" db="EMBL/GenBank/DDBJ databases">
        <authorList>
            <person name="Jaros S."/>
            <person name="Januszkiewicz K."/>
            <person name="Wedrychowicz H."/>
        </authorList>
    </citation>
    <scope>NUCLEOTIDE SEQUENCE [LARGE SCALE GENOMIC DNA]</scope>
    <source>
        <strain evidence="10 11">DSM 15970</strain>
    </source>
</reference>
<evidence type="ECO:0000256" key="4">
    <source>
        <dbReference type="ARBA" id="ARBA00023163"/>
    </source>
</evidence>
<evidence type="ECO:0000313" key="10">
    <source>
        <dbReference type="EMBL" id="SHJ60922.1"/>
    </source>
</evidence>
<gene>
    <name evidence="10" type="ORF">SAMN02745691_02243</name>
</gene>
<feature type="modified residue" description="4-aspartylphosphate" evidence="6">
    <location>
        <position position="52"/>
    </location>
</feature>
<dbReference type="Pfam" id="PF00072">
    <property type="entry name" value="Response_reg"/>
    <property type="match status" value="1"/>
</dbReference>
<evidence type="ECO:0000256" key="5">
    <source>
        <dbReference type="ARBA" id="ARBA00024867"/>
    </source>
</evidence>
<evidence type="ECO:0000256" key="3">
    <source>
        <dbReference type="ARBA" id="ARBA00023125"/>
    </source>
</evidence>
<dbReference type="Gene3D" id="6.10.250.690">
    <property type="match status" value="1"/>
</dbReference>
<protein>
    <recommendedName>
        <fullName evidence="1">Stage 0 sporulation protein A homolog</fullName>
    </recommendedName>
</protein>
<organism evidence="10 11">
    <name type="scientific">Parasporobacterium paucivorans DSM 15970</name>
    <dbReference type="NCBI Taxonomy" id="1122934"/>
    <lineage>
        <taxon>Bacteria</taxon>
        <taxon>Bacillati</taxon>
        <taxon>Bacillota</taxon>
        <taxon>Clostridia</taxon>
        <taxon>Lachnospirales</taxon>
        <taxon>Lachnospiraceae</taxon>
        <taxon>Parasporobacterium</taxon>
    </lineage>
</organism>